<reference evidence="2 3" key="1">
    <citation type="submission" date="2019-11" db="EMBL/GenBank/DDBJ databases">
        <title>Type strains purchased from KCTC, JCM and DSMZ.</title>
        <authorList>
            <person name="Lu H."/>
        </authorList>
    </citation>
    <scope>NUCLEOTIDE SEQUENCE [LARGE SCALE GENOMIC DNA]</scope>
    <source>
        <strain evidence="2 3">JCM 31587</strain>
    </source>
</reference>
<gene>
    <name evidence="2" type="ORF">GM658_21290</name>
</gene>
<dbReference type="OrthoDB" id="8779754at2"/>
<evidence type="ECO:0000256" key="1">
    <source>
        <dbReference type="SAM" id="MobiDB-lite"/>
    </source>
</evidence>
<dbReference type="RefSeq" id="WP_155456069.1">
    <property type="nucleotide sequence ID" value="NZ_WNKX01000019.1"/>
</dbReference>
<proteinExistence type="predicted"/>
<dbReference type="EMBL" id="WNKX01000019">
    <property type="protein sequence ID" value="MTW13143.1"/>
    <property type="molecule type" value="Genomic_DNA"/>
</dbReference>
<dbReference type="Proteomes" id="UP000472320">
    <property type="component" value="Unassembled WGS sequence"/>
</dbReference>
<evidence type="ECO:0000313" key="3">
    <source>
        <dbReference type="Proteomes" id="UP000472320"/>
    </source>
</evidence>
<comment type="caution">
    <text evidence="2">The sequence shown here is derived from an EMBL/GenBank/DDBJ whole genome shotgun (WGS) entry which is preliminary data.</text>
</comment>
<dbReference type="AlphaFoldDB" id="A0A6L6QNM5"/>
<keyword evidence="3" id="KW-1185">Reference proteome</keyword>
<feature type="region of interest" description="Disordered" evidence="1">
    <location>
        <begin position="131"/>
        <end position="180"/>
    </location>
</feature>
<sequence>MQPDLFAGHAQRDNSHRILARLANGGHAPAVARRSKTWTSGQRARLAAVAALLAVIAAAWVGLQDVGTPPPSLPEVVASHAAPAAMTPERLTPAYPSPPQAATIVNEPAHAAPAVSLPPAVATAAKPELRVAHPRAQRPALPVRTQRGEQPAESDEDVTLLTAMLKHANGQKPAPTPPGD</sequence>
<organism evidence="2 3">
    <name type="scientific">Massilia eburnea</name>
    <dbReference type="NCBI Taxonomy" id="1776165"/>
    <lineage>
        <taxon>Bacteria</taxon>
        <taxon>Pseudomonadati</taxon>
        <taxon>Pseudomonadota</taxon>
        <taxon>Betaproteobacteria</taxon>
        <taxon>Burkholderiales</taxon>
        <taxon>Oxalobacteraceae</taxon>
        <taxon>Telluria group</taxon>
        <taxon>Massilia</taxon>
    </lineage>
</organism>
<name>A0A6L6QNM5_9BURK</name>
<evidence type="ECO:0000313" key="2">
    <source>
        <dbReference type="EMBL" id="MTW13143.1"/>
    </source>
</evidence>
<protein>
    <submittedName>
        <fullName evidence="2">Uncharacterized protein</fullName>
    </submittedName>
</protein>
<accession>A0A6L6QNM5</accession>